<evidence type="ECO:0000256" key="3">
    <source>
        <dbReference type="ARBA" id="ARBA00022692"/>
    </source>
</evidence>
<feature type="transmembrane region" description="Helical" evidence="6">
    <location>
        <begin position="102"/>
        <end position="123"/>
    </location>
</feature>
<evidence type="ECO:0000256" key="2">
    <source>
        <dbReference type="ARBA" id="ARBA00022475"/>
    </source>
</evidence>
<name>A0ABU8VMG1_9BURK</name>
<dbReference type="Proteomes" id="UP001365846">
    <property type="component" value="Unassembled WGS sequence"/>
</dbReference>
<reference evidence="8 9" key="1">
    <citation type="submission" date="2024-03" db="EMBL/GenBank/DDBJ databases">
        <title>Novel species of the genus Variovorax.</title>
        <authorList>
            <person name="Liu Q."/>
            <person name="Xin Y.-H."/>
        </authorList>
    </citation>
    <scope>NUCLEOTIDE SEQUENCE [LARGE SCALE GENOMIC DNA]</scope>
    <source>
        <strain evidence="8 9">KACC 18899</strain>
    </source>
</reference>
<keyword evidence="5 6" id="KW-0472">Membrane</keyword>
<evidence type="ECO:0000313" key="9">
    <source>
        <dbReference type="Proteomes" id="UP001365846"/>
    </source>
</evidence>
<evidence type="ECO:0000256" key="1">
    <source>
        <dbReference type="ARBA" id="ARBA00004651"/>
    </source>
</evidence>
<dbReference type="SUPFAM" id="SSF81342">
    <property type="entry name" value="Transmembrane di-heme cytochromes"/>
    <property type="match status" value="1"/>
</dbReference>
<dbReference type="PANTHER" id="PTHR30485">
    <property type="entry name" value="NI/FE-HYDROGENASE 1 B-TYPE CYTOCHROME SUBUNIT"/>
    <property type="match status" value="1"/>
</dbReference>
<dbReference type="Pfam" id="PF01292">
    <property type="entry name" value="Ni_hydr_CYTB"/>
    <property type="match status" value="1"/>
</dbReference>
<keyword evidence="9" id="KW-1185">Reference proteome</keyword>
<feature type="transmembrane region" description="Helical" evidence="6">
    <location>
        <begin position="20"/>
        <end position="37"/>
    </location>
</feature>
<accession>A0ABU8VMG1</accession>
<dbReference type="RefSeq" id="WP_340360070.1">
    <property type="nucleotide sequence ID" value="NZ_JBBKZU010000015.1"/>
</dbReference>
<dbReference type="PANTHER" id="PTHR30485:SF2">
    <property type="entry name" value="BLL0597 PROTEIN"/>
    <property type="match status" value="1"/>
</dbReference>
<keyword evidence="2" id="KW-1003">Cell membrane</keyword>
<evidence type="ECO:0000256" key="4">
    <source>
        <dbReference type="ARBA" id="ARBA00022989"/>
    </source>
</evidence>
<organism evidence="8 9">
    <name type="scientific">Variovorax ureilyticus</name>
    <dbReference type="NCBI Taxonomy" id="1836198"/>
    <lineage>
        <taxon>Bacteria</taxon>
        <taxon>Pseudomonadati</taxon>
        <taxon>Pseudomonadota</taxon>
        <taxon>Betaproteobacteria</taxon>
        <taxon>Burkholderiales</taxon>
        <taxon>Comamonadaceae</taxon>
        <taxon>Variovorax</taxon>
    </lineage>
</organism>
<gene>
    <name evidence="8" type="ORF">WKW77_27485</name>
</gene>
<dbReference type="InterPro" id="IPR016174">
    <property type="entry name" value="Di-haem_cyt_TM"/>
</dbReference>
<evidence type="ECO:0000259" key="7">
    <source>
        <dbReference type="Pfam" id="PF01292"/>
    </source>
</evidence>
<evidence type="ECO:0000256" key="6">
    <source>
        <dbReference type="SAM" id="Phobius"/>
    </source>
</evidence>
<dbReference type="Gene3D" id="1.20.950.20">
    <property type="entry name" value="Transmembrane di-heme cytochromes, Chain C"/>
    <property type="match status" value="1"/>
</dbReference>
<feature type="transmembrane region" description="Helical" evidence="6">
    <location>
        <begin position="49"/>
        <end position="69"/>
    </location>
</feature>
<dbReference type="EMBL" id="JBBKZU010000015">
    <property type="protein sequence ID" value="MEJ8814844.1"/>
    <property type="molecule type" value="Genomic_DNA"/>
</dbReference>
<proteinExistence type="predicted"/>
<dbReference type="InterPro" id="IPR011577">
    <property type="entry name" value="Cyt_b561_bac/Ni-Hgenase"/>
</dbReference>
<keyword evidence="3 6" id="KW-0812">Transmembrane</keyword>
<comment type="caution">
    <text evidence="8">The sequence shown here is derived from an EMBL/GenBank/DDBJ whole genome shotgun (WGS) entry which is preliminary data.</text>
</comment>
<keyword evidence="4 6" id="KW-1133">Transmembrane helix</keyword>
<evidence type="ECO:0000313" key="8">
    <source>
        <dbReference type="EMBL" id="MEJ8814844.1"/>
    </source>
</evidence>
<evidence type="ECO:0000256" key="5">
    <source>
        <dbReference type="ARBA" id="ARBA00023136"/>
    </source>
</evidence>
<dbReference type="InterPro" id="IPR051542">
    <property type="entry name" value="Hydrogenase_cytochrome"/>
</dbReference>
<feature type="transmembrane region" description="Helical" evidence="6">
    <location>
        <begin position="135"/>
        <end position="157"/>
    </location>
</feature>
<protein>
    <submittedName>
        <fullName evidence="8">Cytochrome b/b6 domain-containing protein</fullName>
    </submittedName>
</protein>
<sequence length="182" mass="19954">MPGTSDAPTQGRVVLVWDVAVRLLHWALAGLVVFCTLQDDGGETHRTLGYVAAGLVVARLLWAALTSGYGSLAALRPSLAETAAYIRSGAPRCIGHDPLGRWMIWLLWSLVLLLALTGWMSRLDRFWGDEFLQDLHAWIANGLLAAVALHLVGVAVMSRRWKESLSVAMLTGRKRRGHCSEE</sequence>
<comment type="subcellular location">
    <subcellularLocation>
        <location evidence="1">Cell membrane</location>
        <topology evidence="1">Multi-pass membrane protein</topology>
    </subcellularLocation>
</comment>
<feature type="domain" description="Cytochrome b561 bacterial/Ni-hydrogenase" evidence="7">
    <location>
        <begin position="16"/>
        <end position="172"/>
    </location>
</feature>